<reference evidence="2 3" key="2">
    <citation type="journal article" date="2019" name="G3 (Bethesda)">
        <title>Hybrid Assembly of the Genome of the Entomopathogenic Nematode Steinernema carpocapsae Identifies the X-Chromosome.</title>
        <authorList>
            <person name="Serra L."/>
            <person name="Macchietto M."/>
            <person name="Macias-Munoz A."/>
            <person name="McGill C.J."/>
            <person name="Rodriguez I.M."/>
            <person name="Rodriguez B."/>
            <person name="Murad R."/>
            <person name="Mortazavi A."/>
        </authorList>
    </citation>
    <scope>NUCLEOTIDE SEQUENCE [LARGE SCALE GENOMIC DNA]</scope>
    <source>
        <strain evidence="2 3">ALL</strain>
    </source>
</reference>
<accession>A0A4V6XW81</accession>
<feature type="transmembrane region" description="Helical" evidence="1">
    <location>
        <begin position="122"/>
        <end position="143"/>
    </location>
</feature>
<protein>
    <recommendedName>
        <fullName evidence="4">EamA domain-containing protein</fullName>
    </recommendedName>
</protein>
<reference evidence="2 3" key="1">
    <citation type="journal article" date="2015" name="Genome Biol.">
        <title>Comparative genomics of Steinernema reveals deeply conserved gene regulatory networks.</title>
        <authorList>
            <person name="Dillman A.R."/>
            <person name="Macchietto M."/>
            <person name="Porter C.F."/>
            <person name="Rogers A."/>
            <person name="Williams B."/>
            <person name="Antoshechkin I."/>
            <person name="Lee M.M."/>
            <person name="Goodwin Z."/>
            <person name="Lu X."/>
            <person name="Lewis E.E."/>
            <person name="Goodrich-Blair H."/>
            <person name="Stock S.P."/>
            <person name="Adams B.J."/>
            <person name="Sternberg P.W."/>
            <person name="Mortazavi A."/>
        </authorList>
    </citation>
    <scope>NUCLEOTIDE SEQUENCE [LARGE SCALE GENOMIC DNA]</scope>
    <source>
        <strain evidence="2 3">ALL</strain>
    </source>
</reference>
<feature type="transmembrane region" description="Helical" evidence="1">
    <location>
        <begin position="209"/>
        <end position="231"/>
    </location>
</feature>
<evidence type="ECO:0000313" key="3">
    <source>
        <dbReference type="Proteomes" id="UP000298663"/>
    </source>
</evidence>
<organism evidence="2 3">
    <name type="scientific">Steinernema carpocapsae</name>
    <name type="common">Entomopathogenic nematode</name>
    <dbReference type="NCBI Taxonomy" id="34508"/>
    <lineage>
        <taxon>Eukaryota</taxon>
        <taxon>Metazoa</taxon>
        <taxon>Ecdysozoa</taxon>
        <taxon>Nematoda</taxon>
        <taxon>Chromadorea</taxon>
        <taxon>Rhabditida</taxon>
        <taxon>Tylenchina</taxon>
        <taxon>Panagrolaimomorpha</taxon>
        <taxon>Strongyloidoidea</taxon>
        <taxon>Steinernematidae</taxon>
        <taxon>Steinernema</taxon>
    </lineage>
</organism>
<dbReference type="PANTHER" id="PTHR19346">
    <property type="entry name" value="SUGAR PHOSPHATE TRANSPORTER DOMAIN-CONTAINING PROTEIN"/>
    <property type="match status" value="1"/>
</dbReference>
<proteinExistence type="predicted"/>
<feature type="transmembrane region" description="Helical" evidence="1">
    <location>
        <begin position="155"/>
        <end position="178"/>
    </location>
</feature>
<keyword evidence="3" id="KW-1185">Reference proteome</keyword>
<dbReference type="OrthoDB" id="10062838at2759"/>
<dbReference type="SUPFAM" id="SSF103481">
    <property type="entry name" value="Multidrug resistance efflux transporter EmrE"/>
    <property type="match status" value="1"/>
</dbReference>
<name>A0A4V6XW81_STECR</name>
<dbReference type="PANTHER" id="PTHR19346:SF4">
    <property type="entry name" value="SUGAR PHOSPHATE TRANSPORTER DOMAIN-CONTAINING PROTEIN"/>
    <property type="match status" value="1"/>
</dbReference>
<evidence type="ECO:0000313" key="2">
    <source>
        <dbReference type="EMBL" id="TKR81065.1"/>
    </source>
</evidence>
<evidence type="ECO:0008006" key="4">
    <source>
        <dbReference type="Google" id="ProtNLM"/>
    </source>
</evidence>
<gene>
    <name evidence="2" type="ORF">L596_015003</name>
</gene>
<dbReference type="Proteomes" id="UP000298663">
    <property type="component" value="Unassembled WGS sequence"/>
</dbReference>
<feature type="transmembrane region" description="Helical" evidence="1">
    <location>
        <begin position="185"/>
        <end position="203"/>
    </location>
</feature>
<feature type="transmembrane region" description="Helical" evidence="1">
    <location>
        <begin position="80"/>
        <end position="102"/>
    </location>
</feature>
<feature type="transmembrane region" description="Helical" evidence="1">
    <location>
        <begin position="304"/>
        <end position="323"/>
    </location>
</feature>
<feature type="transmembrane region" description="Helical" evidence="1">
    <location>
        <begin position="279"/>
        <end position="297"/>
    </location>
</feature>
<keyword evidence="1" id="KW-0472">Membrane</keyword>
<dbReference type="EMBL" id="AZBU02000004">
    <property type="protein sequence ID" value="TKR81065.1"/>
    <property type="molecule type" value="Genomic_DNA"/>
</dbReference>
<sequence length="381" mass="42218">MGRTVNGKLESDYLTFAEYRKSMDEKNGDEEIKEEKRRPLLQAVISIGVMIAVATSWAMSTQFSKSAMTYKKQYFDAAYFMVWFSTNFMCTCYPVYLLYAVVIRRGSFKEVHREACKIFGNAGFTVFGFLWREFLFLFLWMGANYSYSRALGLNITASAASSIMSCNTAIICVLGWFVLNDKIRVSQILSVAAAISGVVVISLDKEFAGDVLGIGLAVFSTVMAACYKVLFKKVNGDATLGQVSIFMTGLGVINTTVNVIPTATLYVTGMETIVWEHVPWGPLFGSAILGLVFNFLINFGISLLHPLIISIGMLLGLPLSAIYDILFRNLTATPKFLTGASLILVSFLLIIMPFEEFLKSCRKKSKSDVVDVEESMKTIVV</sequence>
<dbReference type="Gene3D" id="1.10.3730.20">
    <property type="match status" value="1"/>
</dbReference>
<keyword evidence="1" id="KW-0812">Transmembrane</keyword>
<dbReference type="InterPro" id="IPR037185">
    <property type="entry name" value="EmrE-like"/>
</dbReference>
<dbReference type="InterPro" id="IPR026505">
    <property type="entry name" value="Solute_c_fam_35_mem_F3/F4"/>
</dbReference>
<keyword evidence="1" id="KW-1133">Transmembrane helix</keyword>
<comment type="caution">
    <text evidence="2">The sequence shown here is derived from an EMBL/GenBank/DDBJ whole genome shotgun (WGS) entry which is preliminary data.</text>
</comment>
<dbReference type="AlphaFoldDB" id="A0A4V6XW81"/>
<feature type="transmembrane region" description="Helical" evidence="1">
    <location>
        <begin position="40"/>
        <end position="60"/>
    </location>
</feature>
<dbReference type="STRING" id="34508.A0A4V6XW81"/>
<feature type="transmembrane region" description="Helical" evidence="1">
    <location>
        <begin position="243"/>
        <end position="267"/>
    </location>
</feature>
<evidence type="ECO:0000256" key="1">
    <source>
        <dbReference type="SAM" id="Phobius"/>
    </source>
</evidence>
<feature type="transmembrane region" description="Helical" evidence="1">
    <location>
        <begin position="335"/>
        <end position="354"/>
    </location>
</feature>